<dbReference type="InterPro" id="IPR010280">
    <property type="entry name" value="U5_MeTrfase_fam"/>
</dbReference>
<name>A0A2R5GW50_9STRA</name>
<evidence type="ECO:0000256" key="2">
    <source>
        <dbReference type="ARBA" id="ARBA00022679"/>
    </source>
</evidence>
<evidence type="ECO:0000313" key="6">
    <source>
        <dbReference type="EMBL" id="GBG32164.1"/>
    </source>
</evidence>
<feature type="active site" description="Nucleophile" evidence="5">
    <location>
        <position position="448"/>
    </location>
</feature>
<dbReference type="PROSITE" id="PS51687">
    <property type="entry name" value="SAM_MT_RNA_M5U"/>
    <property type="match status" value="1"/>
</dbReference>
<proteinExistence type="inferred from homology"/>
<keyword evidence="3 5" id="KW-0949">S-adenosyl-L-methionine</keyword>
<reference evidence="6 7" key="1">
    <citation type="submission" date="2017-12" db="EMBL/GenBank/DDBJ databases">
        <title>Sequencing, de novo assembly and annotation of complete genome of a new Thraustochytrid species, strain FCC1311.</title>
        <authorList>
            <person name="Sedici K."/>
            <person name="Godart F."/>
            <person name="Aiese Cigliano R."/>
            <person name="Sanseverino W."/>
            <person name="Barakat M."/>
            <person name="Ortet P."/>
            <person name="Marechal E."/>
            <person name="Cagnac O."/>
            <person name="Amato A."/>
        </authorList>
    </citation>
    <scope>NUCLEOTIDE SEQUENCE [LARGE SCALE GENOMIC DNA]</scope>
</reference>
<dbReference type="GO" id="GO:0000049">
    <property type="term" value="F:tRNA binding"/>
    <property type="evidence" value="ECO:0007669"/>
    <property type="project" value="TreeGrafter"/>
</dbReference>
<keyword evidence="2 5" id="KW-0808">Transferase</keyword>
<dbReference type="Gene3D" id="2.40.50.1070">
    <property type="match status" value="1"/>
</dbReference>
<dbReference type="CDD" id="cd02440">
    <property type="entry name" value="AdoMet_MTases"/>
    <property type="match status" value="1"/>
</dbReference>
<gene>
    <name evidence="6" type="ORF">FCC1311_083892</name>
</gene>
<evidence type="ECO:0000256" key="4">
    <source>
        <dbReference type="ARBA" id="ARBA00022694"/>
    </source>
</evidence>
<dbReference type="InParanoid" id="A0A2R5GW50"/>
<dbReference type="PANTHER" id="PTHR47790:SF2">
    <property type="entry name" value="TRNA_TMRNA (URACIL-C(5))-METHYLTRANSFERASE"/>
    <property type="match status" value="1"/>
</dbReference>
<dbReference type="GO" id="GO:0032259">
    <property type="term" value="P:methylation"/>
    <property type="evidence" value="ECO:0007669"/>
    <property type="project" value="UniProtKB-KW"/>
</dbReference>
<protein>
    <submittedName>
        <fullName evidence="6">tRNA uracil54-C5-methyltransferase</fullName>
    </submittedName>
</protein>
<comment type="caution">
    <text evidence="6">The sequence shown here is derived from an EMBL/GenBank/DDBJ whole genome shotgun (WGS) entry which is preliminary data.</text>
</comment>
<evidence type="ECO:0000256" key="5">
    <source>
        <dbReference type="PROSITE-ProRule" id="PRU01024"/>
    </source>
</evidence>
<sequence length="502" mass="54058">MVCSCSVCADIGAALAAASRGGGESPATRGEVVRSAAMDMDPVVCERVAAALEALGVDVDGDAASEGPREHRLRGFVMPVSGLSYAVQLAVKMQAELQANWPRLESERVHVVASPVRSHRLRLKFFVGRSGSDGPHRLGISNTDPEDPRRTAFIIDGDFPIATERMQRAMRALLASLDAPGGSEIPSAESLHVVNFVDTMDGQDFVVTLYHLSPSESKDEQGSSGQEDAKMTTETWSTVMQKGLLARLAQVLEGRVTAVWRSRKCVRTASLGQRSGLDVGGDLDSPDEGEARVLETGLFPGRRLCQVEGSFSNPNGAITRGVNDWLHATLKGCGVANARLLELCSGCGNHTVGLADLFARVVCVEIDPHLVKQARRNLALNGLDHVQVFCDDMRRLPRILRRAARGGWDAAEGPTVCLVDPPRRGLPDELASFVGELDSVDFLVYVACGDGLERNAAALAANFELQELCFADHFPYTHFIEKVAVFARRGRVSPSTMVVTSE</sequence>
<feature type="binding site" evidence="5">
    <location>
        <position position="420"/>
    </location>
    <ligand>
        <name>S-adenosyl-L-methionine</name>
        <dbReference type="ChEBI" id="CHEBI:59789"/>
    </ligand>
</feature>
<dbReference type="GO" id="GO:0030697">
    <property type="term" value="F:tRNA (uracil(54)-C5)-methyltransferase activity, S-adenosyl methionine-dependent"/>
    <property type="evidence" value="ECO:0007669"/>
    <property type="project" value="InterPro"/>
</dbReference>
<dbReference type="Pfam" id="PF05958">
    <property type="entry name" value="tRNA_U5-meth_tr"/>
    <property type="match status" value="1"/>
</dbReference>
<accession>A0A2R5GW50</accession>
<dbReference type="AlphaFoldDB" id="A0A2R5GW50"/>
<dbReference type="Proteomes" id="UP000241890">
    <property type="component" value="Unassembled WGS sequence"/>
</dbReference>
<feature type="binding site" evidence="5">
    <location>
        <position position="365"/>
    </location>
    <ligand>
        <name>S-adenosyl-L-methionine</name>
        <dbReference type="ChEBI" id="CHEBI:59789"/>
    </ligand>
</feature>
<dbReference type="PANTHER" id="PTHR47790">
    <property type="entry name" value="TRNA/TMRNA (URACIL-C(5))-METHYLTRANSFERASE"/>
    <property type="match status" value="1"/>
</dbReference>
<dbReference type="InterPro" id="IPR029063">
    <property type="entry name" value="SAM-dependent_MTases_sf"/>
</dbReference>
<evidence type="ECO:0000313" key="7">
    <source>
        <dbReference type="Proteomes" id="UP000241890"/>
    </source>
</evidence>
<dbReference type="InterPro" id="IPR011869">
    <property type="entry name" value="TrmA_MeTrfase"/>
</dbReference>
<comment type="caution">
    <text evidence="5">Lacks conserved residue(s) required for the propagation of feature annotation.</text>
</comment>
<keyword evidence="4" id="KW-0819">tRNA processing</keyword>
<dbReference type="GO" id="GO:0008033">
    <property type="term" value="P:tRNA processing"/>
    <property type="evidence" value="ECO:0007669"/>
    <property type="project" value="UniProtKB-KW"/>
</dbReference>
<dbReference type="GO" id="GO:0019843">
    <property type="term" value="F:rRNA binding"/>
    <property type="evidence" value="ECO:0007669"/>
    <property type="project" value="TreeGrafter"/>
</dbReference>
<dbReference type="SUPFAM" id="SSF53335">
    <property type="entry name" value="S-adenosyl-L-methionine-dependent methyltransferases"/>
    <property type="match status" value="1"/>
</dbReference>
<organism evidence="6 7">
    <name type="scientific">Hondaea fermentalgiana</name>
    <dbReference type="NCBI Taxonomy" id="2315210"/>
    <lineage>
        <taxon>Eukaryota</taxon>
        <taxon>Sar</taxon>
        <taxon>Stramenopiles</taxon>
        <taxon>Bigyra</taxon>
        <taxon>Labyrinthulomycetes</taxon>
        <taxon>Thraustochytrida</taxon>
        <taxon>Thraustochytriidae</taxon>
        <taxon>Hondaea</taxon>
    </lineage>
</organism>
<evidence type="ECO:0000256" key="1">
    <source>
        <dbReference type="ARBA" id="ARBA00022603"/>
    </source>
</evidence>
<dbReference type="Gene3D" id="3.40.50.150">
    <property type="entry name" value="Vaccinia Virus protein VP39"/>
    <property type="match status" value="1"/>
</dbReference>
<keyword evidence="1 5" id="KW-0489">Methyltransferase</keyword>
<evidence type="ECO:0000256" key="3">
    <source>
        <dbReference type="ARBA" id="ARBA00022691"/>
    </source>
</evidence>
<dbReference type="EMBL" id="BEYU01000115">
    <property type="protein sequence ID" value="GBG32164.1"/>
    <property type="molecule type" value="Genomic_DNA"/>
</dbReference>
<keyword evidence="7" id="KW-1185">Reference proteome</keyword>
<comment type="similarity">
    <text evidence="5">Belongs to the class I-like SAM-binding methyltransferase superfamily. RNA M5U methyltransferase family.</text>
</comment>
<dbReference type="GO" id="GO:0005829">
    <property type="term" value="C:cytosol"/>
    <property type="evidence" value="ECO:0007669"/>
    <property type="project" value="TreeGrafter"/>
</dbReference>
<dbReference type="OrthoDB" id="10250660at2759"/>